<reference evidence="2 3" key="1">
    <citation type="submission" date="2019-11" db="EMBL/GenBank/DDBJ databases">
        <title>Spirosoma endbachense sp. nov., isolated from a natural salt meadow.</title>
        <authorList>
            <person name="Rojas J."/>
            <person name="Ambika Manirajan B."/>
            <person name="Ratering S."/>
            <person name="Suarez C."/>
            <person name="Geissler-Plaum R."/>
            <person name="Schnell S."/>
        </authorList>
    </citation>
    <scope>NUCLEOTIDE SEQUENCE [LARGE SCALE GENOMIC DNA]</scope>
    <source>
        <strain evidence="2 3">I-24</strain>
    </source>
</reference>
<sequence>MASPKQVVEKIYEDISRSNLSSVLPILDEHITIYMASSLPDGGEFHGRDGFMSMIARRFQLWERFEKTSFQYFLSESESDNGVVVTGNLTGKLLTVSESIIMPFVDQWRLRDGKVIEYRVFYWDAIRLMQYIQPLSFTPSPSQNGSSSN</sequence>
<dbReference type="Gene3D" id="3.10.450.50">
    <property type="match status" value="1"/>
</dbReference>
<dbReference type="Pfam" id="PF12680">
    <property type="entry name" value="SnoaL_2"/>
    <property type="match status" value="1"/>
</dbReference>
<dbReference type="AlphaFoldDB" id="A0A6P1W6N5"/>
<name>A0A6P1W6N5_9BACT</name>
<dbReference type="InterPro" id="IPR032710">
    <property type="entry name" value="NTF2-like_dom_sf"/>
</dbReference>
<organism evidence="2 3">
    <name type="scientific">Spirosoma endbachense</name>
    <dbReference type="NCBI Taxonomy" id="2666025"/>
    <lineage>
        <taxon>Bacteria</taxon>
        <taxon>Pseudomonadati</taxon>
        <taxon>Bacteroidota</taxon>
        <taxon>Cytophagia</taxon>
        <taxon>Cytophagales</taxon>
        <taxon>Cytophagaceae</taxon>
        <taxon>Spirosoma</taxon>
    </lineage>
</organism>
<dbReference type="EMBL" id="CP045997">
    <property type="protein sequence ID" value="QHV99376.1"/>
    <property type="molecule type" value="Genomic_DNA"/>
</dbReference>
<evidence type="ECO:0000313" key="3">
    <source>
        <dbReference type="Proteomes" id="UP000464577"/>
    </source>
</evidence>
<dbReference type="RefSeq" id="WP_162389779.1">
    <property type="nucleotide sequence ID" value="NZ_CP045997.1"/>
</dbReference>
<dbReference type="Proteomes" id="UP000464577">
    <property type="component" value="Chromosome"/>
</dbReference>
<evidence type="ECO:0000313" key="2">
    <source>
        <dbReference type="EMBL" id="QHV99376.1"/>
    </source>
</evidence>
<protein>
    <recommendedName>
        <fullName evidence="1">SnoaL-like domain-containing protein</fullName>
    </recommendedName>
</protein>
<dbReference type="InterPro" id="IPR037401">
    <property type="entry name" value="SnoaL-like"/>
</dbReference>
<feature type="domain" description="SnoaL-like" evidence="1">
    <location>
        <begin position="8"/>
        <end position="118"/>
    </location>
</feature>
<evidence type="ECO:0000259" key="1">
    <source>
        <dbReference type="Pfam" id="PF12680"/>
    </source>
</evidence>
<gene>
    <name evidence="2" type="ORF">GJR95_32115</name>
</gene>
<dbReference type="SUPFAM" id="SSF54427">
    <property type="entry name" value="NTF2-like"/>
    <property type="match status" value="1"/>
</dbReference>
<dbReference type="KEGG" id="senf:GJR95_32115"/>
<accession>A0A6P1W6N5</accession>
<proteinExistence type="predicted"/>
<keyword evidence="3" id="KW-1185">Reference proteome</keyword>